<dbReference type="OrthoDB" id="9766923at2"/>
<dbReference type="InterPro" id="IPR037045">
    <property type="entry name" value="S8pro/Inhibitor_I9_sf"/>
</dbReference>
<dbReference type="PROSITE" id="PS00138">
    <property type="entry name" value="SUBTILASE_SER"/>
    <property type="match status" value="1"/>
</dbReference>
<dbReference type="InterPro" id="IPR050131">
    <property type="entry name" value="Peptidase_S8_subtilisin-like"/>
</dbReference>
<feature type="signal peptide" evidence="7">
    <location>
        <begin position="1"/>
        <end position="24"/>
    </location>
</feature>
<dbReference type="KEGG" id="kal:KALB_1766"/>
<dbReference type="EMBL" id="CP007155">
    <property type="protein sequence ID" value="AHH95137.1"/>
    <property type="molecule type" value="Genomic_DNA"/>
</dbReference>
<dbReference type="HOGENOM" id="CLU_011263_1_7_11"/>
<dbReference type="Gene3D" id="2.60.40.10">
    <property type="entry name" value="Immunoglobulins"/>
    <property type="match status" value="2"/>
</dbReference>
<dbReference type="PANTHER" id="PTHR43806">
    <property type="entry name" value="PEPTIDASE S8"/>
    <property type="match status" value="1"/>
</dbReference>
<dbReference type="PANTHER" id="PTHR43806:SF11">
    <property type="entry name" value="CEREVISIN-RELATED"/>
    <property type="match status" value="1"/>
</dbReference>
<feature type="domain" description="Inhibitor I9" evidence="9">
    <location>
        <begin position="43"/>
        <end position="109"/>
    </location>
</feature>
<protein>
    <submittedName>
        <fullName evidence="10">Peptidase S8 and S53 subtilisin kexin sedolisin</fullName>
    </submittedName>
</protein>
<dbReference type="Gene3D" id="3.40.50.200">
    <property type="entry name" value="Peptidase S8/S53 domain"/>
    <property type="match status" value="1"/>
</dbReference>
<dbReference type="PATRIC" id="fig|1449976.3.peg.1764"/>
<dbReference type="InterPro" id="IPR023827">
    <property type="entry name" value="Peptidase_S8_Asp-AS"/>
</dbReference>
<dbReference type="GO" id="GO:0005615">
    <property type="term" value="C:extracellular space"/>
    <property type="evidence" value="ECO:0007669"/>
    <property type="project" value="TreeGrafter"/>
</dbReference>
<dbReference type="InterPro" id="IPR036852">
    <property type="entry name" value="Peptidase_S8/S53_dom_sf"/>
</dbReference>
<keyword evidence="3 5" id="KW-0378">Hydrolase</keyword>
<dbReference type="GO" id="GO:0005975">
    <property type="term" value="P:carbohydrate metabolic process"/>
    <property type="evidence" value="ECO:0007669"/>
    <property type="project" value="UniProtKB-ARBA"/>
</dbReference>
<feature type="active site" description="Charge relay system" evidence="5">
    <location>
        <position position="185"/>
    </location>
</feature>
<evidence type="ECO:0000259" key="8">
    <source>
        <dbReference type="Pfam" id="PF00082"/>
    </source>
</evidence>
<dbReference type="SUPFAM" id="SSF54897">
    <property type="entry name" value="Protease propeptides/inhibitors"/>
    <property type="match status" value="1"/>
</dbReference>
<dbReference type="InterPro" id="IPR000209">
    <property type="entry name" value="Peptidase_S8/S53_dom"/>
</dbReference>
<keyword evidence="2 5" id="KW-0645">Protease</keyword>
<evidence type="ECO:0000259" key="9">
    <source>
        <dbReference type="Pfam" id="PF05922"/>
    </source>
</evidence>
<dbReference type="RefSeq" id="WP_025355336.1">
    <property type="nucleotide sequence ID" value="NZ_CP007155.1"/>
</dbReference>
<dbReference type="InterPro" id="IPR023828">
    <property type="entry name" value="Peptidase_S8_Ser-AS"/>
</dbReference>
<name>W5W2T2_9PSEU</name>
<feature type="active site" description="Charge relay system" evidence="5">
    <location>
        <position position="152"/>
    </location>
</feature>
<evidence type="ECO:0000256" key="2">
    <source>
        <dbReference type="ARBA" id="ARBA00022670"/>
    </source>
</evidence>
<evidence type="ECO:0000256" key="6">
    <source>
        <dbReference type="RuleBase" id="RU003355"/>
    </source>
</evidence>
<organism evidence="10 11">
    <name type="scientific">Kutzneria albida DSM 43870</name>
    <dbReference type="NCBI Taxonomy" id="1449976"/>
    <lineage>
        <taxon>Bacteria</taxon>
        <taxon>Bacillati</taxon>
        <taxon>Actinomycetota</taxon>
        <taxon>Actinomycetes</taxon>
        <taxon>Pseudonocardiales</taxon>
        <taxon>Pseudonocardiaceae</taxon>
        <taxon>Kutzneria</taxon>
    </lineage>
</organism>
<dbReference type="eggNOG" id="COG1404">
    <property type="taxonomic scope" value="Bacteria"/>
</dbReference>
<dbReference type="AlphaFoldDB" id="W5W2T2"/>
<dbReference type="Pfam" id="PF05922">
    <property type="entry name" value="Inhibitor_I9"/>
    <property type="match status" value="1"/>
</dbReference>
<dbReference type="SUPFAM" id="SSF52743">
    <property type="entry name" value="Subtilisin-like"/>
    <property type="match status" value="1"/>
</dbReference>
<proteinExistence type="inferred from homology"/>
<evidence type="ECO:0000256" key="7">
    <source>
        <dbReference type="SAM" id="SignalP"/>
    </source>
</evidence>
<feature type="chain" id="PRO_5038616660" evidence="7">
    <location>
        <begin position="25"/>
        <end position="599"/>
    </location>
</feature>
<keyword evidence="11" id="KW-1185">Reference proteome</keyword>
<keyword evidence="7" id="KW-0732">Signal</keyword>
<dbReference type="Pfam" id="PF00082">
    <property type="entry name" value="Peptidase_S8"/>
    <property type="match status" value="1"/>
</dbReference>
<keyword evidence="4 5" id="KW-0720">Serine protease</keyword>
<accession>W5W2T2</accession>
<evidence type="ECO:0000256" key="4">
    <source>
        <dbReference type="ARBA" id="ARBA00022825"/>
    </source>
</evidence>
<gene>
    <name evidence="10" type="ORF">KALB_1766</name>
</gene>
<sequence length="599" mass="60295">MTWRHRLSAVVLAAGLAVTGAATAAAAQPEGAVVPAKQHFGDQYIVVLKDQAHAQPFAAAGALAQRYGGEVRSTYSATIHGFSARHLTAQQARRLAADPAVRTVYEDGTATALDTQNNPTWGLDRIDQQNLPLDKKYSYANGGEGATAYVIDSGIKKDNPEFGGRASVGADFINDGHNGEDCFGHGNHVSGTIASKTYGVAKKTKVVMLRALGVNCGNTGPDSAAVDAMDWVTKNGVKPGVVNMSLGMDQVGVGDEALKKSVAAGFNYAVAAGNDNKDGCQVSPGRVPEAITVGATGSGDGRASYSNYGSCLDLFAPGDNVTSLGLQDGSTSNMSGTSMATPHVAGAVVLYLTANPNATPQQVRDALVDNATSGVVGNPGSGSPNKLLYTGFIGGPQPPDGKFAISVDPATAKVAPGETATATVSSTAGNQGAEKVDLTVAGAPEGAKTSFDPASINTGQNAKLAVRTGTGTAKGDYRLTITATAAGGTQKTAVLTLTVADPAPPAGEVKVALSPGSGSARAGNFVSVTVTASGGTGSLTLDASGVQFKPWFNPQSVSSGGSSTMQVLAPFAAGTYKITVTATDSAGKTGSADYTLTVS</sequence>
<dbReference type="InterPro" id="IPR013783">
    <property type="entry name" value="Ig-like_fold"/>
</dbReference>
<dbReference type="InterPro" id="IPR034193">
    <property type="entry name" value="PCSK9_ProteinaseK-like"/>
</dbReference>
<feature type="domain" description="Peptidase S8/S53" evidence="8">
    <location>
        <begin position="147"/>
        <end position="374"/>
    </location>
</feature>
<dbReference type="PROSITE" id="PS51892">
    <property type="entry name" value="SUBTILASE"/>
    <property type="match status" value="1"/>
</dbReference>
<dbReference type="GO" id="GO:0004252">
    <property type="term" value="F:serine-type endopeptidase activity"/>
    <property type="evidence" value="ECO:0007669"/>
    <property type="project" value="UniProtKB-UniRule"/>
</dbReference>
<feature type="active site" description="Charge relay system" evidence="5">
    <location>
        <position position="338"/>
    </location>
</feature>
<dbReference type="GO" id="GO:0006508">
    <property type="term" value="P:proteolysis"/>
    <property type="evidence" value="ECO:0007669"/>
    <property type="project" value="UniProtKB-KW"/>
</dbReference>
<dbReference type="STRING" id="1449976.KALB_1766"/>
<evidence type="ECO:0000313" key="11">
    <source>
        <dbReference type="Proteomes" id="UP000019225"/>
    </source>
</evidence>
<dbReference type="PRINTS" id="PR00723">
    <property type="entry name" value="SUBTILISIN"/>
</dbReference>
<comment type="similarity">
    <text evidence="1 5 6">Belongs to the peptidase S8 family.</text>
</comment>
<evidence type="ECO:0000256" key="1">
    <source>
        <dbReference type="ARBA" id="ARBA00011073"/>
    </source>
</evidence>
<dbReference type="FunFam" id="3.40.50.200:FF:000014">
    <property type="entry name" value="Proteinase K"/>
    <property type="match status" value="1"/>
</dbReference>
<evidence type="ECO:0000256" key="3">
    <source>
        <dbReference type="ARBA" id="ARBA00022801"/>
    </source>
</evidence>
<evidence type="ECO:0000256" key="5">
    <source>
        <dbReference type="PROSITE-ProRule" id="PRU01240"/>
    </source>
</evidence>
<evidence type="ECO:0000313" key="10">
    <source>
        <dbReference type="EMBL" id="AHH95137.1"/>
    </source>
</evidence>
<dbReference type="InterPro" id="IPR010259">
    <property type="entry name" value="S8pro/Inhibitor_I9"/>
</dbReference>
<dbReference type="eggNOG" id="COG5640">
    <property type="taxonomic scope" value="Bacteria"/>
</dbReference>
<dbReference type="Gene3D" id="3.30.70.80">
    <property type="entry name" value="Peptidase S8 propeptide/proteinase inhibitor I9"/>
    <property type="match status" value="1"/>
</dbReference>
<dbReference type="InterPro" id="IPR015500">
    <property type="entry name" value="Peptidase_S8_subtilisin-rel"/>
</dbReference>
<dbReference type="PROSITE" id="PS00136">
    <property type="entry name" value="SUBTILASE_ASP"/>
    <property type="match status" value="1"/>
</dbReference>
<dbReference type="Proteomes" id="UP000019225">
    <property type="component" value="Chromosome"/>
</dbReference>
<reference evidence="10 11" key="1">
    <citation type="journal article" date="2014" name="BMC Genomics">
        <title>Complete genome sequence of producer of the glycopeptide antibiotic Aculeximycin Kutzneria albida DSM 43870T, a representative of minor genus of Pseudonocardiaceae.</title>
        <authorList>
            <person name="Rebets Y."/>
            <person name="Tokovenko B."/>
            <person name="Lushchyk I."/>
            <person name="Ruckert C."/>
            <person name="Zaburannyi N."/>
            <person name="Bechthold A."/>
            <person name="Kalinowski J."/>
            <person name="Luzhetskyy A."/>
        </authorList>
    </citation>
    <scope>NUCLEOTIDE SEQUENCE [LARGE SCALE GENOMIC DNA]</scope>
    <source>
        <strain evidence="10">DSM 43870</strain>
    </source>
</reference>
<dbReference type="CDD" id="cd04077">
    <property type="entry name" value="Peptidases_S8_PCSK9_ProteinaseK_like"/>
    <property type="match status" value="1"/>
</dbReference>